<protein>
    <recommendedName>
        <fullName evidence="13">Homogentisate phytyltransferase</fullName>
    </recommendedName>
</protein>
<evidence type="ECO:0000256" key="3">
    <source>
        <dbReference type="ARBA" id="ARBA00005985"/>
    </source>
</evidence>
<dbReference type="GO" id="GO:0004659">
    <property type="term" value="F:prenyltransferase activity"/>
    <property type="evidence" value="ECO:0007669"/>
    <property type="project" value="InterPro"/>
</dbReference>
<evidence type="ECO:0000256" key="7">
    <source>
        <dbReference type="ARBA" id="ARBA00022692"/>
    </source>
</evidence>
<feature type="transmembrane region" description="Helical" evidence="11">
    <location>
        <begin position="343"/>
        <end position="365"/>
    </location>
</feature>
<keyword evidence="10 11" id="KW-0472">Membrane</keyword>
<dbReference type="NCBIfam" id="NF009525">
    <property type="entry name" value="PRK12887.1"/>
    <property type="match status" value="1"/>
</dbReference>
<dbReference type="AlphaFoldDB" id="A0A7S4CEV9"/>
<keyword evidence="5" id="KW-0934">Plastid</keyword>
<evidence type="ECO:0000256" key="10">
    <source>
        <dbReference type="ARBA" id="ARBA00023136"/>
    </source>
</evidence>
<evidence type="ECO:0000256" key="6">
    <source>
        <dbReference type="ARBA" id="ARBA00022679"/>
    </source>
</evidence>
<dbReference type="InterPro" id="IPR044502">
    <property type="entry name" value="AtHST-like"/>
</dbReference>
<feature type="transmembrane region" description="Helical" evidence="11">
    <location>
        <begin position="251"/>
        <end position="272"/>
    </location>
</feature>
<evidence type="ECO:0000256" key="11">
    <source>
        <dbReference type="SAM" id="Phobius"/>
    </source>
</evidence>
<keyword evidence="7 11" id="KW-0812">Transmembrane</keyword>
<evidence type="ECO:0008006" key="13">
    <source>
        <dbReference type="Google" id="ProtNLM"/>
    </source>
</evidence>
<dbReference type="Gene3D" id="1.10.357.140">
    <property type="entry name" value="UbiA prenyltransferase"/>
    <property type="match status" value="1"/>
</dbReference>
<dbReference type="InterPro" id="IPR000537">
    <property type="entry name" value="UbiA_prenyltransferase"/>
</dbReference>
<dbReference type="PANTHER" id="PTHR43009">
    <property type="entry name" value="HOMOGENTISATE SOLANESYLTRANSFERASE, CHLOROPLASTIC"/>
    <property type="match status" value="1"/>
</dbReference>
<proteinExistence type="inferred from homology"/>
<evidence type="ECO:0000256" key="2">
    <source>
        <dbReference type="ARBA" id="ARBA00004229"/>
    </source>
</evidence>
<evidence type="ECO:0000256" key="8">
    <source>
        <dbReference type="ARBA" id="ARBA00022946"/>
    </source>
</evidence>
<keyword evidence="4" id="KW-0150">Chloroplast</keyword>
<evidence type="ECO:0000256" key="1">
    <source>
        <dbReference type="ARBA" id="ARBA00004141"/>
    </source>
</evidence>
<dbReference type="EMBL" id="HBJA01020143">
    <property type="protein sequence ID" value="CAE0795288.1"/>
    <property type="molecule type" value="Transcribed_RNA"/>
</dbReference>
<gene>
    <name evidence="12" type="ORF">EGYM00163_LOCUS6406</name>
</gene>
<dbReference type="Pfam" id="PF01040">
    <property type="entry name" value="UbiA"/>
    <property type="match status" value="1"/>
</dbReference>
<name>A0A7S4CEV9_9EUGL</name>
<feature type="transmembrane region" description="Helical" evidence="11">
    <location>
        <begin position="450"/>
        <end position="468"/>
    </location>
</feature>
<accession>A0A7S4CEV9</accession>
<dbReference type="GO" id="GO:0016020">
    <property type="term" value="C:membrane"/>
    <property type="evidence" value="ECO:0007669"/>
    <property type="project" value="UniProtKB-SubCell"/>
</dbReference>
<reference evidence="12" key="1">
    <citation type="submission" date="2021-01" db="EMBL/GenBank/DDBJ databases">
        <authorList>
            <person name="Corre E."/>
            <person name="Pelletier E."/>
            <person name="Niang G."/>
            <person name="Scheremetjew M."/>
            <person name="Finn R."/>
            <person name="Kale V."/>
            <person name="Holt S."/>
            <person name="Cochrane G."/>
            <person name="Meng A."/>
            <person name="Brown T."/>
            <person name="Cohen L."/>
        </authorList>
    </citation>
    <scope>NUCLEOTIDE SEQUENCE</scope>
    <source>
        <strain evidence="12">CCMP1594</strain>
    </source>
</reference>
<dbReference type="CDD" id="cd13960">
    <property type="entry name" value="PT_UbiA_HPT1"/>
    <property type="match status" value="1"/>
</dbReference>
<feature type="transmembrane region" description="Helical" evidence="11">
    <location>
        <begin position="419"/>
        <end position="444"/>
    </location>
</feature>
<evidence type="ECO:0000256" key="9">
    <source>
        <dbReference type="ARBA" id="ARBA00022989"/>
    </source>
</evidence>
<dbReference type="GO" id="GO:0009507">
    <property type="term" value="C:chloroplast"/>
    <property type="evidence" value="ECO:0007669"/>
    <property type="project" value="UniProtKB-SubCell"/>
</dbReference>
<keyword evidence="9 11" id="KW-1133">Transmembrane helix</keyword>
<keyword evidence="6" id="KW-0808">Transferase</keyword>
<keyword evidence="8" id="KW-0809">Transit peptide</keyword>
<organism evidence="12">
    <name type="scientific">Eutreptiella gymnastica</name>
    <dbReference type="NCBI Taxonomy" id="73025"/>
    <lineage>
        <taxon>Eukaryota</taxon>
        <taxon>Discoba</taxon>
        <taxon>Euglenozoa</taxon>
        <taxon>Euglenida</taxon>
        <taxon>Spirocuta</taxon>
        <taxon>Euglenophyceae</taxon>
        <taxon>Eutreptiales</taxon>
        <taxon>Eutreptiaceae</taxon>
        <taxon>Eutreptiella</taxon>
    </lineage>
</organism>
<sequence>MENTHRADAPLLSILPTYYAPSMPTAHRLGQLAQWAYVVAIASLMAMCLTRLDTYVTENVDETTSLLLSSPAVQWVASSMPGLRATPMRTAGAASLPGYTPRPHTSAEARAPLRPLYTGQAGEVAVATSSAVAGAVAAPAPTAAASGGIGAVAQQVASLASGLNPVNIGAGLALVLALVAILSSKSDAVLATTTDDEQGPPKSETMKLVTAAWDFLRPHTIRGTIVGSFAVVAKSLLANPALIQLTLIPRALLGLLALLCGNGYIVGINQIYDVNIDKVNKPFLPVAAGRLSTNQAWVLVVALGALGGTIVASVFGPLIAGLYAFGLFLGTIYSVPPLRLKRFAVPAFLIIATCRGFLLNWGVFYAVRAALGLPFAWIPQIQFITIFMVVFAVVISITKDLPDTAGDKKYNIQTLSTKLGVATVSKIAVGMLLLNYAGAFAWALLLPQVFFAPVMIGGHAVLAGYLLYHFRVLSQAGYTQPALIQFYSRIWNLFYSEYLLFVAI</sequence>
<feature type="transmembrane region" description="Helical" evidence="11">
    <location>
        <begin position="298"/>
        <end position="331"/>
    </location>
</feature>
<dbReference type="PANTHER" id="PTHR43009:SF10">
    <property type="entry name" value="HOMOGENTISATE SOLANESYLTRANSFERASE, CHLOROPLASTIC"/>
    <property type="match status" value="1"/>
</dbReference>
<dbReference type="InterPro" id="IPR044878">
    <property type="entry name" value="UbiA_sf"/>
</dbReference>
<comment type="similarity">
    <text evidence="3">Belongs to the UbiA prenyltransferase family.</text>
</comment>
<comment type="subcellular location">
    <subcellularLocation>
        <location evidence="1">Membrane</location>
        <topology evidence="1">Multi-pass membrane protein</topology>
    </subcellularLocation>
    <subcellularLocation>
        <location evidence="2">Plastid</location>
        <location evidence="2">Chloroplast</location>
    </subcellularLocation>
</comment>
<feature type="transmembrane region" description="Helical" evidence="11">
    <location>
        <begin position="377"/>
        <end position="398"/>
    </location>
</feature>
<evidence type="ECO:0000256" key="5">
    <source>
        <dbReference type="ARBA" id="ARBA00022640"/>
    </source>
</evidence>
<evidence type="ECO:0000313" key="12">
    <source>
        <dbReference type="EMBL" id="CAE0795288.1"/>
    </source>
</evidence>
<evidence type="ECO:0000256" key="4">
    <source>
        <dbReference type="ARBA" id="ARBA00022528"/>
    </source>
</evidence>